<dbReference type="EMBL" id="LXQA010468077">
    <property type="protein sequence ID" value="MCI53733.1"/>
    <property type="molecule type" value="Genomic_DNA"/>
</dbReference>
<dbReference type="Pfam" id="PF04195">
    <property type="entry name" value="Transposase_28"/>
    <property type="match status" value="1"/>
</dbReference>
<sequence>MNVAPSQLHPNSWAFIKAFEVMCLGLEVTPTVGVFFGFFQVKNVSPHSLISLSSQPGRGRFSLFASNFKNYRDTFLRFRCGDNLP</sequence>
<organism evidence="2 3">
    <name type="scientific">Trifolium medium</name>
    <dbReference type="NCBI Taxonomy" id="97028"/>
    <lineage>
        <taxon>Eukaryota</taxon>
        <taxon>Viridiplantae</taxon>
        <taxon>Streptophyta</taxon>
        <taxon>Embryophyta</taxon>
        <taxon>Tracheophyta</taxon>
        <taxon>Spermatophyta</taxon>
        <taxon>Magnoliopsida</taxon>
        <taxon>eudicotyledons</taxon>
        <taxon>Gunneridae</taxon>
        <taxon>Pentapetalae</taxon>
        <taxon>rosids</taxon>
        <taxon>fabids</taxon>
        <taxon>Fabales</taxon>
        <taxon>Fabaceae</taxon>
        <taxon>Papilionoideae</taxon>
        <taxon>50 kb inversion clade</taxon>
        <taxon>NPAAA clade</taxon>
        <taxon>Hologalegina</taxon>
        <taxon>IRL clade</taxon>
        <taxon>Trifolieae</taxon>
        <taxon>Trifolium</taxon>
    </lineage>
</organism>
<protein>
    <recommendedName>
        <fullName evidence="1">Transposase (putative) gypsy type domain-containing protein</fullName>
    </recommendedName>
</protein>
<reference evidence="2 3" key="1">
    <citation type="journal article" date="2018" name="Front. Plant Sci.">
        <title>Red Clover (Trifolium pratense) and Zigzag Clover (T. medium) - A Picture of Genomic Similarities and Differences.</title>
        <authorList>
            <person name="Dluhosova J."/>
            <person name="Istvanek J."/>
            <person name="Nedelnik J."/>
            <person name="Repkova J."/>
        </authorList>
    </citation>
    <scope>NUCLEOTIDE SEQUENCE [LARGE SCALE GENOMIC DNA]</scope>
    <source>
        <strain evidence="3">cv. 10/8</strain>
        <tissue evidence="2">Leaf</tissue>
    </source>
</reference>
<keyword evidence="3" id="KW-1185">Reference proteome</keyword>
<name>A0A392SY33_9FABA</name>
<evidence type="ECO:0000313" key="3">
    <source>
        <dbReference type="Proteomes" id="UP000265520"/>
    </source>
</evidence>
<comment type="caution">
    <text evidence="2">The sequence shown here is derived from an EMBL/GenBank/DDBJ whole genome shotgun (WGS) entry which is preliminary data.</text>
</comment>
<feature type="non-terminal residue" evidence="2">
    <location>
        <position position="85"/>
    </location>
</feature>
<evidence type="ECO:0000313" key="2">
    <source>
        <dbReference type="EMBL" id="MCI53733.1"/>
    </source>
</evidence>
<dbReference type="AlphaFoldDB" id="A0A392SY33"/>
<dbReference type="InterPro" id="IPR007321">
    <property type="entry name" value="Transposase_28"/>
</dbReference>
<accession>A0A392SY33</accession>
<dbReference type="Proteomes" id="UP000265520">
    <property type="component" value="Unassembled WGS sequence"/>
</dbReference>
<feature type="domain" description="Transposase (putative) gypsy type" evidence="1">
    <location>
        <begin position="3"/>
        <end position="42"/>
    </location>
</feature>
<proteinExistence type="predicted"/>
<evidence type="ECO:0000259" key="1">
    <source>
        <dbReference type="Pfam" id="PF04195"/>
    </source>
</evidence>